<keyword evidence="3" id="KW-1185">Reference proteome</keyword>
<protein>
    <submittedName>
        <fullName evidence="2">Uncharacterized protein</fullName>
    </submittedName>
</protein>
<name>A0A6A6SGR9_9PLEO</name>
<dbReference type="OrthoDB" id="3775616at2759"/>
<proteinExistence type="predicted"/>
<evidence type="ECO:0000256" key="1">
    <source>
        <dbReference type="SAM" id="MobiDB-lite"/>
    </source>
</evidence>
<gene>
    <name evidence="2" type="ORF">P280DRAFT_131599</name>
</gene>
<accession>A0A6A6SGR9</accession>
<reference evidence="2" key="1">
    <citation type="journal article" date="2020" name="Stud. Mycol.">
        <title>101 Dothideomycetes genomes: a test case for predicting lifestyles and emergence of pathogens.</title>
        <authorList>
            <person name="Haridas S."/>
            <person name="Albert R."/>
            <person name="Binder M."/>
            <person name="Bloem J."/>
            <person name="Labutti K."/>
            <person name="Salamov A."/>
            <person name="Andreopoulos B."/>
            <person name="Baker S."/>
            <person name="Barry K."/>
            <person name="Bills G."/>
            <person name="Bluhm B."/>
            <person name="Cannon C."/>
            <person name="Castanera R."/>
            <person name="Culley D."/>
            <person name="Daum C."/>
            <person name="Ezra D."/>
            <person name="Gonzalez J."/>
            <person name="Henrissat B."/>
            <person name="Kuo A."/>
            <person name="Liang C."/>
            <person name="Lipzen A."/>
            <person name="Lutzoni F."/>
            <person name="Magnuson J."/>
            <person name="Mondo S."/>
            <person name="Nolan M."/>
            <person name="Ohm R."/>
            <person name="Pangilinan J."/>
            <person name="Park H.-J."/>
            <person name="Ramirez L."/>
            <person name="Alfaro M."/>
            <person name="Sun H."/>
            <person name="Tritt A."/>
            <person name="Yoshinaga Y."/>
            <person name="Zwiers L.-H."/>
            <person name="Turgeon B."/>
            <person name="Goodwin S."/>
            <person name="Spatafora J."/>
            <person name="Crous P."/>
            <person name="Grigoriev I."/>
        </authorList>
    </citation>
    <scope>NUCLEOTIDE SEQUENCE</scope>
    <source>
        <strain evidence="2">CBS 473.64</strain>
    </source>
</reference>
<sequence length="334" mass="37476">MKRKPSQELAHARSPRKSINNNHNTSNSKPFRLLEILAQYGLLVAIASNIFPQDLFSLAATSKASYRTIFSSQGSRNNLLSKMRCAGLGIGIRNSYHRKSAYFYQYDCIEHIKCGASDSAIESRPCVDCRKMTCNECRIHCVYGSIEQTLDDPEDLPELSGFALLSTKEMRILTPAHMSAQERNNEIPVEHNGSALVPTPPYHDQGFLDLPLESDIYAKFQSIDAILDFDLGLGPLQLSGSSTEPRPSPVIQAFWDVSEERKRLVCSSCYPVERCHCTFRTQFLDRWRCLPCHEDREKRLLSTNTPPKVCFSCFCGLAGGIPPKEVCIWCSGAI</sequence>
<dbReference type="EMBL" id="MU006777">
    <property type="protein sequence ID" value="KAF2645883.1"/>
    <property type="molecule type" value="Genomic_DNA"/>
</dbReference>
<organism evidence="2 3">
    <name type="scientific">Massarina eburnea CBS 473.64</name>
    <dbReference type="NCBI Taxonomy" id="1395130"/>
    <lineage>
        <taxon>Eukaryota</taxon>
        <taxon>Fungi</taxon>
        <taxon>Dikarya</taxon>
        <taxon>Ascomycota</taxon>
        <taxon>Pezizomycotina</taxon>
        <taxon>Dothideomycetes</taxon>
        <taxon>Pleosporomycetidae</taxon>
        <taxon>Pleosporales</taxon>
        <taxon>Massarineae</taxon>
        <taxon>Massarinaceae</taxon>
        <taxon>Massarina</taxon>
    </lineage>
</organism>
<dbReference type="Proteomes" id="UP000799753">
    <property type="component" value="Unassembled WGS sequence"/>
</dbReference>
<feature type="region of interest" description="Disordered" evidence="1">
    <location>
        <begin position="1"/>
        <end position="25"/>
    </location>
</feature>
<evidence type="ECO:0000313" key="3">
    <source>
        <dbReference type="Proteomes" id="UP000799753"/>
    </source>
</evidence>
<dbReference type="AlphaFoldDB" id="A0A6A6SGR9"/>
<evidence type="ECO:0000313" key="2">
    <source>
        <dbReference type="EMBL" id="KAF2645883.1"/>
    </source>
</evidence>